<comment type="similarity">
    <text evidence="1">Belongs to the Cyclase 1 superfamily.</text>
</comment>
<dbReference type="GO" id="GO:0019441">
    <property type="term" value="P:L-tryptophan catabolic process to kynurenine"/>
    <property type="evidence" value="ECO:0007669"/>
    <property type="project" value="InterPro"/>
</dbReference>
<dbReference type="EMBL" id="KN831773">
    <property type="protein sequence ID" value="KIM44793.1"/>
    <property type="molecule type" value="Genomic_DNA"/>
</dbReference>
<dbReference type="HOGENOM" id="CLU_030671_3_2_1"/>
<dbReference type="InterPro" id="IPR037175">
    <property type="entry name" value="KFase_sf"/>
</dbReference>
<accession>A0A0C2Y4K2</accession>
<proteinExistence type="inferred from homology"/>
<evidence type="ECO:0000256" key="1">
    <source>
        <dbReference type="ARBA" id="ARBA00007865"/>
    </source>
</evidence>
<protein>
    <recommendedName>
        <fullName evidence="4">Cyclase</fullName>
    </recommendedName>
</protein>
<reference evidence="2 3" key="1">
    <citation type="submission" date="2014-04" db="EMBL/GenBank/DDBJ databases">
        <authorList>
            <consortium name="DOE Joint Genome Institute"/>
            <person name="Kuo A."/>
            <person name="Gay G."/>
            <person name="Dore J."/>
            <person name="Kohler A."/>
            <person name="Nagy L.G."/>
            <person name="Floudas D."/>
            <person name="Copeland A."/>
            <person name="Barry K.W."/>
            <person name="Cichocki N."/>
            <person name="Veneault-Fourrey C."/>
            <person name="LaButti K."/>
            <person name="Lindquist E.A."/>
            <person name="Lipzen A."/>
            <person name="Lundell T."/>
            <person name="Morin E."/>
            <person name="Murat C."/>
            <person name="Sun H."/>
            <person name="Tunlid A."/>
            <person name="Henrissat B."/>
            <person name="Grigoriev I.V."/>
            <person name="Hibbett D.S."/>
            <person name="Martin F."/>
            <person name="Nordberg H.P."/>
            <person name="Cantor M.N."/>
            <person name="Hua S.X."/>
        </authorList>
    </citation>
    <scope>NUCLEOTIDE SEQUENCE [LARGE SCALE GENOMIC DNA]</scope>
    <source>
        <strain evidence="3">h7</strain>
    </source>
</reference>
<evidence type="ECO:0000313" key="3">
    <source>
        <dbReference type="Proteomes" id="UP000053424"/>
    </source>
</evidence>
<dbReference type="SUPFAM" id="SSF102198">
    <property type="entry name" value="Putative cyclase"/>
    <property type="match status" value="1"/>
</dbReference>
<dbReference type="Pfam" id="PF04199">
    <property type="entry name" value="Cyclase"/>
    <property type="match status" value="1"/>
</dbReference>
<dbReference type="AlphaFoldDB" id="A0A0C2Y4K2"/>
<gene>
    <name evidence="2" type="ORF">M413DRAFT_442759</name>
</gene>
<evidence type="ECO:0008006" key="4">
    <source>
        <dbReference type="Google" id="ProtNLM"/>
    </source>
</evidence>
<evidence type="ECO:0000313" key="2">
    <source>
        <dbReference type="EMBL" id="KIM44793.1"/>
    </source>
</evidence>
<dbReference type="PANTHER" id="PTHR31118">
    <property type="entry name" value="CYCLASE-LIKE PROTEIN 2"/>
    <property type="match status" value="1"/>
</dbReference>
<dbReference type="GO" id="GO:0004061">
    <property type="term" value="F:arylformamidase activity"/>
    <property type="evidence" value="ECO:0007669"/>
    <property type="project" value="InterPro"/>
</dbReference>
<sequence>MTPSTKRFIDLSHPLTSETQIYPSDPAFQCKAHASHAKDGYCVHQLSLGTHTGTHIDAPYHFFPNGRKIGDIGLEELVGDVAVVNLSGLKERQRISWEILQPYEHLMQDCQILFINTGWCRAHYQTPMYLSHPYLAPNVAVEILARGIRVVGVDTLNPDETPSTFAPVLEGSDGFGFYEAFLGAGGIIAENLTNLEELLEAQENTPEGEKWIVYLVPLNLTEADGSPVRAFARKARK</sequence>
<keyword evidence="3" id="KW-1185">Reference proteome</keyword>
<name>A0A0C2Y4K2_HEBCY</name>
<dbReference type="Gene3D" id="3.50.30.50">
    <property type="entry name" value="Putative cyclase"/>
    <property type="match status" value="1"/>
</dbReference>
<organism evidence="2 3">
    <name type="scientific">Hebeloma cylindrosporum</name>
    <dbReference type="NCBI Taxonomy" id="76867"/>
    <lineage>
        <taxon>Eukaryota</taxon>
        <taxon>Fungi</taxon>
        <taxon>Dikarya</taxon>
        <taxon>Basidiomycota</taxon>
        <taxon>Agaricomycotina</taxon>
        <taxon>Agaricomycetes</taxon>
        <taxon>Agaricomycetidae</taxon>
        <taxon>Agaricales</taxon>
        <taxon>Agaricineae</taxon>
        <taxon>Hymenogastraceae</taxon>
        <taxon>Hebeloma</taxon>
    </lineage>
</organism>
<dbReference type="OrthoDB" id="7108654at2759"/>
<dbReference type="STRING" id="686832.A0A0C2Y4K2"/>
<reference evidence="3" key="2">
    <citation type="submission" date="2015-01" db="EMBL/GenBank/DDBJ databases">
        <title>Evolutionary Origins and Diversification of the Mycorrhizal Mutualists.</title>
        <authorList>
            <consortium name="DOE Joint Genome Institute"/>
            <consortium name="Mycorrhizal Genomics Consortium"/>
            <person name="Kohler A."/>
            <person name="Kuo A."/>
            <person name="Nagy L.G."/>
            <person name="Floudas D."/>
            <person name="Copeland A."/>
            <person name="Barry K.W."/>
            <person name="Cichocki N."/>
            <person name="Veneault-Fourrey C."/>
            <person name="LaButti K."/>
            <person name="Lindquist E.A."/>
            <person name="Lipzen A."/>
            <person name="Lundell T."/>
            <person name="Morin E."/>
            <person name="Murat C."/>
            <person name="Riley R."/>
            <person name="Ohm R."/>
            <person name="Sun H."/>
            <person name="Tunlid A."/>
            <person name="Henrissat B."/>
            <person name="Grigoriev I.V."/>
            <person name="Hibbett D.S."/>
            <person name="Martin F."/>
        </authorList>
    </citation>
    <scope>NUCLEOTIDE SEQUENCE [LARGE SCALE GENOMIC DNA]</scope>
    <source>
        <strain evidence="3">h7</strain>
    </source>
</reference>
<dbReference type="Proteomes" id="UP000053424">
    <property type="component" value="Unassembled WGS sequence"/>
</dbReference>
<dbReference type="InterPro" id="IPR007325">
    <property type="entry name" value="KFase/CYL"/>
</dbReference>
<dbReference type="PANTHER" id="PTHR31118:SF12">
    <property type="entry name" value="CYCLASE-LIKE PROTEIN 2"/>
    <property type="match status" value="1"/>
</dbReference>